<evidence type="ECO:0000313" key="7">
    <source>
        <dbReference type="Proteomes" id="UP000682733"/>
    </source>
</evidence>
<proteinExistence type="predicted"/>
<evidence type="ECO:0000256" key="2">
    <source>
        <dbReference type="ARBA" id="ARBA00022737"/>
    </source>
</evidence>
<dbReference type="PANTHER" id="PTHR23055">
    <property type="entry name" value="CALCIUM BINDING PROTEINS"/>
    <property type="match status" value="1"/>
</dbReference>
<comment type="caution">
    <text evidence="6">The sequence shown here is derived from an EMBL/GenBank/DDBJ whole genome shotgun (WGS) entry which is preliminary data.</text>
</comment>
<protein>
    <recommendedName>
        <fullName evidence="4">EF-hand domain-containing protein</fullName>
    </recommendedName>
</protein>
<dbReference type="Proteomes" id="UP000677228">
    <property type="component" value="Unassembled WGS sequence"/>
</dbReference>
<feature type="compositionally biased region" description="Acidic residues" evidence="3">
    <location>
        <begin position="750"/>
        <end position="759"/>
    </location>
</feature>
<reference evidence="6" key="1">
    <citation type="submission" date="2021-02" db="EMBL/GenBank/DDBJ databases">
        <authorList>
            <person name="Nowell W R."/>
        </authorList>
    </citation>
    <scope>NUCLEOTIDE SEQUENCE</scope>
</reference>
<dbReference type="AlphaFoldDB" id="A0A8S2GY60"/>
<evidence type="ECO:0000313" key="6">
    <source>
        <dbReference type="EMBL" id="CAF3567321.1"/>
    </source>
</evidence>
<dbReference type="PRINTS" id="PR00450">
    <property type="entry name" value="RECOVERIN"/>
</dbReference>
<evidence type="ECO:0000313" key="5">
    <source>
        <dbReference type="EMBL" id="CAF0785204.1"/>
    </source>
</evidence>
<organism evidence="6 7">
    <name type="scientific">Didymodactylos carnosus</name>
    <dbReference type="NCBI Taxonomy" id="1234261"/>
    <lineage>
        <taxon>Eukaryota</taxon>
        <taxon>Metazoa</taxon>
        <taxon>Spiralia</taxon>
        <taxon>Gnathifera</taxon>
        <taxon>Rotifera</taxon>
        <taxon>Eurotatoria</taxon>
        <taxon>Bdelloidea</taxon>
        <taxon>Philodinida</taxon>
        <taxon>Philodinidae</taxon>
        <taxon>Didymodactylos</taxon>
    </lineage>
</organism>
<evidence type="ECO:0000256" key="3">
    <source>
        <dbReference type="SAM" id="MobiDB-lite"/>
    </source>
</evidence>
<sequence>MKDTDFDDESLETLKRYKPRSLDELEKRTKFTKKEIQLIYQGFKQECPTGIVNEETFKHIYAQFFPHADSSNYAHLVFATFDLRSSGIVTFEDFLICLSTLCRGSIEDRLRWVFTLYDTKKSGRITREDLHQIVCAIYSLLGTCSTPRYDDDTTREHTADVFKKFDVGQGFITIQEFMNTCLNLEMVLSKVKNQAIQKWRRGYYIPFNDSLKTILALPEMGDILSQSLRDDTTRMMTTTDIKTDYSTGTFCDSHGLFKQKSVLKIILYYDDIGLTNALRSKRKSVESINQLQTNGVEVELKNGKTTFHGSLLAIVGDLLGLASLHGFKCGFRHANKPCFLCCFTKNQLNTLSSTEECKHREMKHYLAQCDEIEAATTVEERKNLSKKYGINERSIFTKINGFDIFAQTALDTMHIYLEGIRKKQLGLFFNTLSDNNRINWSRICNGIGQFSYPLSDQAPSPDFSWKKANSLPLSSSETLSLMKHLPFIMRNILGEDPELNEQYECLLLLRELVSLSFCTEIDKHTYSEYESLVQKYLTQYDELYDREQRIPKHHYMIHLAKQLKTLGPLRFANLSFQMSDDDFTYNGQIYYQNNPYRVKESCSSASVLISSFCKRLNVDPEDHLLLYWDDELQSNCIMDNFMFLPVEHKLVLIRKQPVSKTVQQSTTSATARDANTQIANDEMDWNDRNTDHDDLSLLTTQKNSLQDKLFKSRLAKSLRNKRFNEKKTKMQWDDRHEAKEDIQTQNENEEKSEDENDEESEKKEFDKNVKELNDMFENDKCATNVFKAILIQTYRIRSKFMLNNKMLVADIISQMKFVNTLQYVMIDFENRTHISVAQASVNLMVLVHKLKQLFPAVDPNKSYIEIELLSLLSKSRRRCSSIFVELKKPYDSTKTFDVWFNATIAKLPLTFNVVYFQNDNIWKFYLVYSDKIVFDVTSYPIREIMAIFIAAFYSFDLNYNTSQKAIADVIDNYVFREQSKFKSSYGVLAQEMILSLSKDM</sequence>
<gene>
    <name evidence="5" type="ORF">OVA965_LOCUS3831</name>
    <name evidence="6" type="ORF">TMI583_LOCUS3829</name>
</gene>
<dbReference type="EMBL" id="CAJOBA010000957">
    <property type="protein sequence ID" value="CAF3567321.1"/>
    <property type="molecule type" value="Genomic_DNA"/>
</dbReference>
<keyword evidence="2" id="KW-0677">Repeat</keyword>
<feature type="region of interest" description="Disordered" evidence="3">
    <location>
        <begin position="725"/>
        <end position="765"/>
    </location>
</feature>
<feature type="domain" description="EF-hand" evidence="4">
    <location>
        <begin position="69"/>
        <end position="104"/>
    </location>
</feature>
<dbReference type="InterPro" id="IPR011992">
    <property type="entry name" value="EF-hand-dom_pair"/>
</dbReference>
<dbReference type="InterPro" id="IPR028846">
    <property type="entry name" value="Recoverin"/>
</dbReference>
<dbReference type="Gene3D" id="1.10.238.10">
    <property type="entry name" value="EF-hand"/>
    <property type="match status" value="1"/>
</dbReference>
<dbReference type="GO" id="GO:0005509">
    <property type="term" value="F:calcium ion binding"/>
    <property type="evidence" value="ECO:0007669"/>
    <property type="project" value="InterPro"/>
</dbReference>
<dbReference type="Pfam" id="PF13499">
    <property type="entry name" value="EF-hand_7"/>
    <property type="match status" value="1"/>
</dbReference>
<feature type="compositionally biased region" description="Basic and acidic residues" evidence="3">
    <location>
        <begin position="725"/>
        <end position="742"/>
    </location>
</feature>
<feature type="domain" description="EF-hand" evidence="4">
    <location>
        <begin position="105"/>
        <end position="140"/>
    </location>
</feature>
<accession>A0A8S2GY60</accession>
<dbReference type="SUPFAM" id="SSF47473">
    <property type="entry name" value="EF-hand"/>
    <property type="match status" value="1"/>
</dbReference>
<dbReference type="PANTHER" id="PTHR23055:SF167">
    <property type="entry name" value="EF-HAND DOMAIN-CONTAINING PROTEIN"/>
    <property type="match status" value="1"/>
</dbReference>
<dbReference type="InterPro" id="IPR002048">
    <property type="entry name" value="EF_hand_dom"/>
</dbReference>
<dbReference type="CDD" id="cd00051">
    <property type="entry name" value="EFh"/>
    <property type="match status" value="2"/>
</dbReference>
<feature type="compositionally biased region" description="Polar residues" evidence="3">
    <location>
        <begin position="662"/>
        <end position="679"/>
    </location>
</feature>
<evidence type="ECO:0000259" key="4">
    <source>
        <dbReference type="PROSITE" id="PS50222"/>
    </source>
</evidence>
<evidence type="ECO:0000256" key="1">
    <source>
        <dbReference type="ARBA" id="ARBA00022723"/>
    </source>
</evidence>
<name>A0A8S2GY60_9BILA</name>
<dbReference type="EMBL" id="CAJNOK010000957">
    <property type="protein sequence ID" value="CAF0785204.1"/>
    <property type="molecule type" value="Genomic_DNA"/>
</dbReference>
<keyword evidence="1" id="KW-0479">Metal-binding</keyword>
<dbReference type="Proteomes" id="UP000682733">
    <property type="component" value="Unassembled WGS sequence"/>
</dbReference>
<feature type="region of interest" description="Disordered" evidence="3">
    <location>
        <begin position="662"/>
        <end position="687"/>
    </location>
</feature>
<dbReference type="PROSITE" id="PS50222">
    <property type="entry name" value="EF_HAND_2"/>
    <property type="match status" value="2"/>
</dbReference>